<protein>
    <submittedName>
        <fullName evidence="4">DUF732 domain-containing protein</fullName>
    </submittedName>
</protein>
<dbReference type="EMBL" id="VLNY01000002">
    <property type="protein sequence ID" value="KAA0024104.1"/>
    <property type="molecule type" value="Genomic_DNA"/>
</dbReference>
<comment type="caution">
    <text evidence="4">The sequence shown here is derived from an EMBL/GenBank/DDBJ whole genome shotgun (WGS) entry which is preliminary data.</text>
</comment>
<feature type="compositionally biased region" description="Low complexity" evidence="1">
    <location>
        <begin position="50"/>
        <end position="69"/>
    </location>
</feature>
<dbReference type="AlphaFoldDB" id="A0A5A7SEU5"/>
<dbReference type="RefSeq" id="WP_149429264.1">
    <property type="nucleotide sequence ID" value="NZ_VLNY01000002.1"/>
</dbReference>
<dbReference type="Proteomes" id="UP000322244">
    <property type="component" value="Unassembled WGS sequence"/>
</dbReference>
<gene>
    <name evidence="4" type="ORF">FOY51_05990</name>
</gene>
<name>A0A5A7SEU5_9NOCA</name>
<keyword evidence="2" id="KW-0732">Signal</keyword>
<proteinExistence type="predicted"/>
<organism evidence="4 5">
    <name type="scientific">Antrihabitans cavernicola</name>
    <dbReference type="NCBI Taxonomy" id="2495913"/>
    <lineage>
        <taxon>Bacteria</taxon>
        <taxon>Bacillati</taxon>
        <taxon>Actinomycetota</taxon>
        <taxon>Actinomycetes</taxon>
        <taxon>Mycobacteriales</taxon>
        <taxon>Nocardiaceae</taxon>
        <taxon>Antrihabitans</taxon>
    </lineage>
</organism>
<evidence type="ECO:0000313" key="5">
    <source>
        <dbReference type="Proteomes" id="UP000322244"/>
    </source>
</evidence>
<evidence type="ECO:0000313" key="4">
    <source>
        <dbReference type="EMBL" id="KAA0024104.1"/>
    </source>
</evidence>
<evidence type="ECO:0000259" key="3">
    <source>
        <dbReference type="Pfam" id="PF05305"/>
    </source>
</evidence>
<reference evidence="4 5" key="1">
    <citation type="submission" date="2019-07" db="EMBL/GenBank/DDBJ databases">
        <title>Rhodococcus cavernicolus sp. nov., isolated from a cave.</title>
        <authorList>
            <person name="Lee S.D."/>
        </authorList>
    </citation>
    <scope>NUCLEOTIDE SEQUENCE [LARGE SCALE GENOMIC DNA]</scope>
    <source>
        <strain evidence="4 5">C1-24</strain>
    </source>
</reference>
<feature type="compositionally biased region" description="Low complexity" evidence="1">
    <location>
        <begin position="25"/>
        <end position="43"/>
    </location>
</feature>
<feature type="region of interest" description="Disordered" evidence="1">
    <location>
        <begin position="20"/>
        <end position="74"/>
    </location>
</feature>
<keyword evidence="5" id="KW-1185">Reference proteome</keyword>
<dbReference type="Pfam" id="PF05305">
    <property type="entry name" value="DUF732"/>
    <property type="match status" value="1"/>
</dbReference>
<evidence type="ECO:0000256" key="2">
    <source>
        <dbReference type="SAM" id="SignalP"/>
    </source>
</evidence>
<accession>A0A5A7SEU5</accession>
<evidence type="ECO:0000256" key="1">
    <source>
        <dbReference type="SAM" id="MobiDB-lite"/>
    </source>
</evidence>
<dbReference type="PROSITE" id="PS51257">
    <property type="entry name" value="PROKAR_LIPOPROTEIN"/>
    <property type="match status" value="1"/>
</dbReference>
<feature type="signal peptide" evidence="2">
    <location>
        <begin position="1"/>
        <end position="23"/>
    </location>
</feature>
<feature type="chain" id="PRO_5039345968" evidence="2">
    <location>
        <begin position="24"/>
        <end position="146"/>
    </location>
</feature>
<sequence>MVRRKIFAVAVLAAAVAGCSSNNDSPAAAPSSAPISSRAAAAPTTVEKTSAPAPSEETDEAAAPTEDTTQAMTPEADFLKALPQAGVPVRDVESVYGTGQRICKAVNAGKSDDDAAKFGVDEQQWTEEQAKTAVSIAKRGMCAGGN</sequence>
<feature type="domain" description="DUF732" evidence="3">
    <location>
        <begin position="75"/>
        <end position="142"/>
    </location>
</feature>
<dbReference type="OrthoDB" id="9936388at2"/>
<dbReference type="InterPro" id="IPR007969">
    <property type="entry name" value="DUF732"/>
</dbReference>